<protein>
    <submittedName>
        <fullName evidence="1">Uncharacterized protein</fullName>
    </submittedName>
</protein>
<sequence>MNQDGDNFVNSLFIQYFISKIDSNLSIIEGPFHAFSDSEDVLSPFKSNSFFSPNKTFDRSPLEISSNPYNICENNSMIFKSICSRTHLQSTRIDGDDNL</sequence>
<evidence type="ECO:0000313" key="1">
    <source>
        <dbReference type="EMBL" id="KII64691.1"/>
    </source>
</evidence>
<reference evidence="1 2" key="1">
    <citation type="journal article" date="2014" name="Genome Biol. Evol.">
        <title>The genome of the myxosporean Thelohanellus kitauei shows adaptations to nutrient acquisition within its fish host.</title>
        <authorList>
            <person name="Yang Y."/>
            <person name="Xiong J."/>
            <person name="Zhou Z."/>
            <person name="Huo F."/>
            <person name="Miao W."/>
            <person name="Ran C."/>
            <person name="Liu Y."/>
            <person name="Zhang J."/>
            <person name="Feng J."/>
            <person name="Wang M."/>
            <person name="Wang M."/>
            <person name="Wang L."/>
            <person name="Yao B."/>
        </authorList>
    </citation>
    <scope>NUCLEOTIDE SEQUENCE [LARGE SCALE GENOMIC DNA]</scope>
    <source>
        <strain evidence="1">Wuqing</strain>
    </source>
</reference>
<accession>A0A0C2MCC0</accession>
<evidence type="ECO:0000313" key="2">
    <source>
        <dbReference type="Proteomes" id="UP000031668"/>
    </source>
</evidence>
<name>A0A0C2MCC0_THEKT</name>
<dbReference type="Proteomes" id="UP000031668">
    <property type="component" value="Unassembled WGS sequence"/>
</dbReference>
<gene>
    <name evidence="1" type="ORF">RF11_05481</name>
</gene>
<organism evidence="1 2">
    <name type="scientific">Thelohanellus kitauei</name>
    <name type="common">Myxosporean</name>
    <dbReference type="NCBI Taxonomy" id="669202"/>
    <lineage>
        <taxon>Eukaryota</taxon>
        <taxon>Metazoa</taxon>
        <taxon>Cnidaria</taxon>
        <taxon>Myxozoa</taxon>
        <taxon>Myxosporea</taxon>
        <taxon>Bivalvulida</taxon>
        <taxon>Platysporina</taxon>
        <taxon>Myxobolidae</taxon>
        <taxon>Thelohanellus</taxon>
    </lineage>
</organism>
<dbReference type="AlphaFoldDB" id="A0A0C2MCC0"/>
<proteinExistence type="predicted"/>
<comment type="caution">
    <text evidence="1">The sequence shown here is derived from an EMBL/GenBank/DDBJ whole genome shotgun (WGS) entry which is preliminary data.</text>
</comment>
<dbReference type="EMBL" id="JWZT01004123">
    <property type="protein sequence ID" value="KII64691.1"/>
    <property type="molecule type" value="Genomic_DNA"/>
</dbReference>
<keyword evidence="2" id="KW-1185">Reference proteome</keyword>